<gene>
    <name evidence="7" type="ORF">FD35_GL001829</name>
</gene>
<dbReference type="PIRSF" id="PIRSF002741">
    <property type="entry name" value="MppA"/>
    <property type="match status" value="1"/>
</dbReference>
<dbReference type="PANTHER" id="PTHR30290">
    <property type="entry name" value="PERIPLASMIC BINDING COMPONENT OF ABC TRANSPORTER"/>
    <property type="match status" value="1"/>
</dbReference>
<dbReference type="GO" id="GO:1904680">
    <property type="term" value="F:peptide transmembrane transporter activity"/>
    <property type="evidence" value="ECO:0007669"/>
    <property type="project" value="TreeGrafter"/>
</dbReference>
<dbReference type="eggNOG" id="COG0747">
    <property type="taxonomic scope" value="Bacteria"/>
</dbReference>
<comment type="subcellular location">
    <subcellularLocation>
        <location evidence="1">Cell envelope</location>
    </subcellularLocation>
</comment>
<feature type="signal peptide" evidence="5">
    <location>
        <begin position="1"/>
        <end position="20"/>
    </location>
</feature>
<comment type="caution">
    <text evidence="7">The sequence shown here is derived from an EMBL/GenBank/DDBJ whole genome shotgun (WGS) entry which is preliminary data.</text>
</comment>
<keyword evidence="3" id="KW-0813">Transport</keyword>
<dbReference type="RefSeq" id="WP_017261438.1">
    <property type="nucleotide sequence ID" value="NZ_AUAW01000031.1"/>
</dbReference>
<evidence type="ECO:0000256" key="2">
    <source>
        <dbReference type="ARBA" id="ARBA00005695"/>
    </source>
</evidence>
<dbReference type="InterPro" id="IPR000914">
    <property type="entry name" value="SBP_5_dom"/>
</dbReference>
<dbReference type="SUPFAM" id="SSF53850">
    <property type="entry name" value="Periplasmic binding protein-like II"/>
    <property type="match status" value="1"/>
</dbReference>
<reference evidence="7 8" key="1">
    <citation type="journal article" date="2015" name="Genome Announc.">
        <title>Expanding the biotechnology potential of lactobacilli through comparative genomics of 213 strains and associated genera.</title>
        <authorList>
            <person name="Sun Z."/>
            <person name="Harris H.M."/>
            <person name="McCann A."/>
            <person name="Guo C."/>
            <person name="Argimon S."/>
            <person name="Zhang W."/>
            <person name="Yang X."/>
            <person name="Jeffery I.B."/>
            <person name="Cooney J.C."/>
            <person name="Kagawa T.F."/>
            <person name="Liu W."/>
            <person name="Song Y."/>
            <person name="Salvetti E."/>
            <person name="Wrobel A."/>
            <person name="Rasinkangas P."/>
            <person name="Parkhill J."/>
            <person name="Rea M.C."/>
            <person name="O'Sullivan O."/>
            <person name="Ritari J."/>
            <person name="Douillard F.P."/>
            <person name="Paul Ross R."/>
            <person name="Yang R."/>
            <person name="Briner A.E."/>
            <person name="Felis G.E."/>
            <person name="de Vos W.M."/>
            <person name="Barrangou R."/>
            <person name="Klaenhammer T.R."/>
            <person name="Caufield P.W."/>
            <person name="Cui Y."/>
            <person name="Zhang H."/>
            <person name="O'Toole P.W."/>
        </authorList>
    </citation>
    <scope>NUCLEOTIDE SEQUENCE [LARGE SCALE GENOMIC DNA]</scope>
    <source>
        <strain evidence="7 8">DSM 15814</strain>
    </source>
</reference>
<evidence type="ECO:0000256" key="4">
    <source>
        <dbReference type="ARBA" id="ARBA00022729"/>
    </source>
</evidence>
<dbReference type="OrthoDB" id="9796817at2"/>
<evidence type="ECO:0000259" key="6">
    <source>
        <dbReference type="Pfam" id="PF00496"/>
    </source>
</evidence>
<feature type="chain" id="PRO_5038345944" evidence="5">
    <location>
        <begin position="21"/>
        <end position="592"/>
    </location>
</feature>
<dbReference type="PATRIC" id="fig|1114972.6.peg.1866"/>
<protein>
    <submittedName>
        <fullName evidence="7">ABC transporter, substrate-binding protein, family 5</fullName>
    </submittedName>
</protein>
<name>A0A0R1RGG1_9LACO</name>
<evidence type="ECO:0000256" key="5">
    <source>
        <dbReference type="SAM" id="SignalP"/>
    </source>
</evidence>
<dbReference type="Gene3D" id="3.10.105.10">
    <property type="entry name" value="Dipeptide-binding Protein, Domain 3"/>
    <property type="match status" value="1"/>
</dbReference>
<keyword evidence="4 5" id="KW-0732">Signal</keyword>
<evidence type="ECO:0000313" key="8">
    <source>
        <dbReference type="Proteomes" id="UP000051999"/>
    </source>
</evidence>
<dbReference type="GO" id="GO:0030313">
    <property type="term" value="C:cell envelope"/>
    <property type="evidence" value="ECO:0007669"/>
    <property type="project" value="UniProtKB-SubCell"/>
</dbReference>
<dbReference type="InterPro" id="IPR030678">
    <property type="entry name" value="Peptide/Ni-bd"/>
</dbReference>
<dbReference type="EMBL" id="AZFF01000032">
    <property type="protein sequence ID" value="KRL52739.1"/>
    <property type="molecule type" value="Genomic_DNA"/>
</dbReference>
<dbReference type="PROSITE" id="PS51257">
    <property type="entry name" value="PROKAR_LIPOPROTEIN"/>
    <property type="match status" value="1"/>
</dbReference>
<comment type="similarity">
    <text evidence="2">Belongs to the bacterial solute-binding protein 5 family.</text>
</comment>
<dbReference type="Pfam" id="PF00496">
    <property type="entry name" value="SBP_bac_5"/>
    <property type="match status" value="1"/>
</dbReference>
<evidence type="ECO:0000256" key="1">
    <source>
        <dbReference type="ARBA" id="ARBA00004196"/>
    </source>
</evidence>
<organism evidence="7 8">
    <name type="scientific">Furfurilactobacillus rossiae DSM 15814</name>
    <dbReference type="NCBI Taxonomy" id="1114972"/>
    <lineage>
        <taxon>Bacteria</taxon>
        <taxon>Bacillati</taxon>
        <taxon>Bacillota</taxon>
        <taxon>Bacilli</taxon>
        <taxon>Lactobacillales</taxon>
        <taxon>Lactobacillaceae</taxon>
        <taxon>Furfurilactobacillus</taxon>
    </lineage>
</organism>
<dbReference type="AlphaFoldDB" id="A0A0R1RGG1"/>
<accession>A0A0R1RGG1</accession>
<dbReference type="STRING" id="1114972.FD35_GL001829"/>
<dbReference type="GO" id="GO:0043190">
    <property type="term" value="C:ATP-binding cassette (ABC) transporter complex"/>
    <property type="evidence" value="ECO:0007669"/>
    <property type="project" value="InterPro"/>
</dbReference>
<evidence type="ECO:0000313" key="7">
    <source>
        <dbReference type="EMBL" id="KRL52739.1"/>
    </source>
</evidence>
<dbReference type="GO" id="GO:0015833">
    <property type="term" value="P:peptide transport"/>
    <property type="evidence" value="ECO:0007669"/>
    <property type="project" value="TreeGrafter"/>
</dbReference>
<evidence type="ECO:0000256" key="3">
    <source>
        <dbReference type="ARBA" id="ARBA00022448"/>
    </source>
</evidence>
<dbReference type="PANTHER" id="PTHR30290:SF10">
    <property type="entry name" value="PERIPLASMIC OLIGOPEPTIDE-BINDING PROTEIN-RELATED"/>
    <property type="match status" value="1"/>
</dbReference>
<proteinExistence type="inferred from homology"/>
<dbReference type="Gene3D" id="3.40.190.10">
    <property type="entry name" value="Periplasmic binding protein-like II"/>
    <property type="match status" value="1"/>
</dbReference>
<keyword evidence="8" id="KW-1185">Reference proteome</keyword>
<dbReference type="Proteomes" id="UP000051999">
    <property type="component" value="Unassembled WGS sequence"/>
</dbReference>
<dbReference type="GO" id="GO:0042597">
    <property type="term" value="C:periplasmic space"/>
    <property type="evidence" value="ECO:0007669"/>
    <property type="project" value="UniProtKB-ARBA"/>
</dbReference>
<dbReference type="CDD" id="cd08510">
    <property type="entry name" value="PBP2_Lactococcal_OppA_like"/>
    <property type="match status" value="1"/>
</dbReference>
<feature type="domain" description="Solute-binding protein family 5" evidence="6">
    <location>
        <begin position="105"/>
        <end position="499"/>
    </location>
</feature>
<dbReference type="InterPro" id="IPR039424">
    <property type="entry name" value="SBP_5"/>
</dbReference>
<sequence length="592" mass="65407">MSKTKIALTGMAALSVLTLAACSNGNSSSSNKMVKLPQAYKNSKSAIKGGTLKVAEVNDAPFQGITDPALASNAEDTDVFAPEIQDLFNNDSHYKFKNGGPANFKLDKSAKTITVTLRNNLKWSDGKPVTAKDVEYAQEVVASPDSTSQQYSDSMSQIVGMDEFHAGKSKTISGIDMPDGENGKKVVFHFKQMSPGMQYGGSGFIWEYAEPYHQIKDIPIAKLASSAQVRKNPLSYGPFKLKKVVAGESTSFVPNKYYWGSKPKTSGVTVQVVSTSAIEQALKSHKYDLTVGGLPTSKYPQIKKISGYTTTGTPSRSFGYFGFNLGHFDTKTAENVMDSSKKMSNVKLRQAMAYAINQDEVSKKFGNGLSERATTLVPRFFTQFHDNSNNGYPLNIKKANKLLDEAGYKKKGKWRQTPDGKPLVINFAAMKGSDTVQAEEDDYLQQWHKVGLDVKYVNNKPMEMNSFYSMLQAPSSNKFDIYLAAWQFATEPSPQQTYGKSAQFNMGHFVTAKNTELINKIDSPKSFDTSYRKQQFKAWQTYMTKEAAYLPQSEGTDYSPVNNRVKNFTNDPAHTNTQYAELALTSNSTATK</sequence>